<dbReference type="EMBL" id="JAWWNJ010000097">
    <property type="protein sequence ID" value="KAK6996559.1"/>
    <property type="molecule type" value="Genomic_DNA"/>
</dbReference>
<organism evidence="2 3">
    <name type="scientific">Favolaschia claudopus</name>
    <dbReference type="NCBI Taxonomy" id="2862362"/>
    <lineage>
        <taxon>Eukaryota</taxon>
        <taxon>Fungi</taxon>
        <taxon>Dikarya</taxon>
        <taxon>Basidiomycota</taxon>
        <taxon>Agaricomycotina</taxon>
        <taxon>Agaricomycetes</taxon>
        <taxon>Agaricomycetidae</taxon>
        <taxon>Agaricales</taxon>
        <taxon>Marasmiineae</taxon>
        <taxon>Mycenaceae</taxon>
        <taxon>Favolaschia</taxon>
    </lineage>
</organism>
<protein>
    <recommendedName>
        <fullName evidence="1">Secreted protein CSS2 C-terminal domain-containing protein</fullName>
    </recommendedName>
</protein>
<sequence length="230" mass="24093">MPKLNSHIQPALDFEMRATAYFTAALAMLSSFCSPVSGVAVGQDSNSDPFEGKQQAHTLVHMDITDGVPTGEPVLGFPTSNSTDMAGRRNMDYCIADSAQTGNCIQAAAFLSAIGLGIAGLMKSNSDKHDCTIHKGGVDDVTWQVYATGDHCDTTAELKTIAGAIDVYLRAAQQNKSVCGIHCIRMTHGGGTYTGYVTLAAPGFDPDSFYCGSAYTFGKCGSGGGSDNHN</sequence>
<dbReference type="Pfam" id="PF20521">
    <property type="entry name" value="DUF6736"/>
    <property type="match status" value="1"/>
</dbReference>
<dbReference type="InterPro" id="IPR046624">
    <property type="entry name" value="CSS2_C"/>
</dbReference>
<gene>
    <name evidence="2" type="ORF">R3P38DRAFT_3371188</name>
</gene>
<name>A0AAV9ZZ79_9AGAR</name>
<dbReference type="Proteomes" id="UP001362999">
    <property type="component" value="Unassembled WGS sequence"/>
</dbReference>
<reference evidence="2 3" key="1">
    <citation type="journal article" date="2024" name="J Genomics">
        <title>Draft genome sequencing and assembly of Favolaschia claudopus CIRM-BRFM 2984 isolated from oak limbs.</title>
        <authorList>
            <person name="Navarro D."/>
            <person name="Drula E."/>
            <person name="Chaduli D."/>
            <person name="Cazenave R."/>
            <person name="Ahrendt S."/>
            <person name="Wang J."/>
            <person name="Lipzen A."/>
            <person name="Daum C."/>
            <person name="Barry K."/>
            <person name="Grigoriev I.V."/>
            <person name="Favel A."/>
            <person name="Rosso M.N."/>
            <person name="Martin F."/>
        </authorList>
    </citation>
    <scope>NUCLEOTIDE SEQUENCE [LARGE SCALE GENOMIC DNA]</scope>
    <source>
        <strain evidence="2 3">CIRM-BRFM 2984</strain>
    </source>
</reference>
<evidence type="ECO:0000259" key="1">
    <source>
        <dbReference type="Pfam" id="PF20521"/>
    </source>
</evidence>
<evidence type="ECO:0000313" key="2">
    <source>
        <dbReference type="EMBL" id="KAK6996559.1"/>
    </source>
</evidence>
<dbReference type="AlphaFoldDB" id="A0AAV9ZZ79"/>
<comment type="caution">
    <text evidence="2">The sequence shown here is derived from an EMBL/GenBank/DDBJ whole genome shotgun (WGS) entry which is preliminary data.</text>
</comment>
<proteinExistence type="predicted"/>
<keyword evidence="3" id="KW-1185">Reference proteome</keyword>
<feature type="domain" description="Secreted protein CSS2 C-terminal" evidence="1">
    <location>
        <begin position="82"/>
        <end position="208"/>
    </location>
</feature>
<accession>A0AAV9ZZ79</accession>
<evidence type="ECO:0000313" key="3">
    <source>
        <dbReference type="Proteomes" id="UP001362999"/>
    </source>
</evidence>